<name>A0A1M5MQ78_9FIRM</name>
<dbReference type="Proteomes" id="UP000243255">
    <property type="component" value="Unassembled WGS sequence"/>
</dbReference>
<reference evidence="2" key="1">
    <citation type="submission" date="2016-11" db="EMBL/GenBank/DDBJ databases">
        <authorList>
            <person name="Varghese N."/>
            <person name="Submissions S."/>
        </authorList>
    </citation>
    <scope>NUCLEOTIDE SEQUENCE [LARGE SCALE GENOMIC DNA]</scope>
    <source>
        <strain evidence="2">DSM 2635</strain>
    </source>
</reference>
<dbReference type="RefSeq" id="WP_073124902.1">
    <property type="nucleotide sequence ID" value="NZ_BAABCH010000024.1"/>
</dbReference>
<sequence length="128" mass="14548">MNRKVVQYNFLGIENEPYSLDHAIVLSSDNNNLKLLPFTNDFKPESDTTICLGKISNFLNVDNDTFVESNCSVLLDKIIEVPKNKVRPIYKQDLDGSIIKDKNGDLVPVEINSQQYEYLAAKSNLFYA</sequence>
<dbReference type="AlphaFoldDB" id="A0A1M5MQ78"/>
<dbReference type="EMBL" id="FQWX01000007">
    <property type="protein sequence ID" value="SHG79049.1"/>
    <property type="molecule type" value="Genomic_DNA"/>
</dbReference>
<organism evidence="1 2">
    <name type="scientific">Asaccharospora irregularis DSM 2635</name>
    <dbReference type="NCBI Taxonomy" id="1121321"/>
    <lineage>
        <taxon>Bacteria</taxon>
        <taxon>Bacillati</taxon>
        <taxon>Bacillota</taxon>
        <taxon>Clostridia</taxon>
        <taxon>Peptostreptococcales</taxon>
        <taxon>Peptostreptococcaceae</taxon>
        <taxon>Asaccharospora</taxon>
    </lineage>
</organism>
<protein>
    <submittedName>
        <fullName evidence="1">Uncharacterized protein</fullName>
    </submittedName>
</protein>
<evidence type="ECO:0000313" key="2">
    <source>
        <dbReference type="Proteomes" id="UP000243255"/>
    </source>
</evidence>
<accession>A0A1M5MQ78</accession>
<dbReference type="STRING" id="1121321.SAMN04488530_10794"/>
<gene>
    <name evidence="1" type="ORF">SAMN04488530_10794</name>
</gene>
<keyword evidence="2" id="KW-1185">Reference proteome</keyword>
<evidence type="ECO:0000313" key="1">
    <source>
        <dbReference type="EMBL" id="SHG79049.1"/>
    </source>
</evidence>
<dbReference type="OrthoDB" id="1748396at2"/>
<proteinExistence type="predicted"/>